<dbReference type="InParanoid" id="A0A165CLL5"/>
<gene>
    <name evidence="1" type="ORF">LAESUDRAFT_381085</name>
</gene>
<evidence type="ECO:0000313" key="2">
    <source>
        <dbReference type="Proteomes" id="UP000076871"/>
    </source>
</evidence>
<organism evidence="1 2">
    <name type="scientific">Laetiporus sulphureus 93-53</name>
    <dbReference type="NCBI Taxonomy" id="1314785"/>
    <lineage>
        <taxon>Eukaryota</taxon>
        <taxon>Fungi</taxon>
        <taxon>Dikarya</taxon>
        <taxon>Basidiomycota</taxon>
        <taxon>Agaricomycotina</taxon>
        <taxon>Agaricomycetes</taxon>
        <taxon>Polyporales</taxon>
        <taxon>Laetiporus</taxon>
    </lineage>
</organism>
<dbReference type="RefSeq" id="XP_040760769.1">
    <property type="nucleotide sequence ID" value="XM_040902250.1"/>
</dbReference>
<protein>
    <submittedName>
        <fullName evidence="1">Uncharacterized protein</fullName>
    </submittedName>
</protein>
<dbReference type="Proteomes" id="UP000076871">
    <property type="component" value="Unassembled WGS sequence"/>
</dbReference>
<dbReference type="EMBL" id="KV427647">
    <property type="protein sequence ID" value="KZT03029.1"/>
    <property type="molecule type" value="Genomic_DNA"/>
</dbReference>
<reference evidence="1 2" key="1">
    <citation type="journal article" date="2016" name="Mol. Biol. Evol.">
        <title>Comparative Genomics of Early-Diverging Mushroom-Forming Fungi Provides Insights into the Origins of Lignocellulose Decay Capabilities.</title>
        <authorList>
            <person name="Nagy L.G."/>
            <person name="Riley R."/>
            <person name="Tritt A."/>
            <person name="Adam C."/>
            <person name="Daum C."/>
            <person name="Floudas D."/>
            <person name="Sun H."/>
            <person name="Yadav J.S."/>
            <person name="Pangilinan J."/>
            <person name="Larsson K.H."/>
            <person name="Matsuura K."/>
            <person name="Barry K."/>
            <person name="Labutti K."/>
            <person name="Kuo R."/>
            <person name="Ohm R.A."/>
            <person name="Bhattacharya S.S."/>
            <person name="Shirouzu T."/>
            <person name="Yoshinaga Y."/>
            <person name="Martin F.M."/>
            <person name="Grigoriev I.V."/>
            <person name="Hibbett D.S."/>
        </authorList>
    </citation>
    <scope>NUCLEOTIDE SEQUENCE [LARGE SCALE GENOMIC DNA]</scope>
    <source>
        <strain evidence="1 2">93-53</strain>
    </source>
</reference>
<dbReference type="OrthoDB" id="3270380at2759"/>
<evidence type="ECO:0000313" key="1">
    <source>
        <dbReference type="EMBL" id="KZT03029.1"/>
    </source>
</evidence>
<name>A0A165CLL5_9APHY</name>
<proteinExistence type="predicted"/>
<dbReference type="GeneID" id="63819281"/>
<keyword evidence="2" id="KW-1185">Reference proteome</keyword>
<dbReference type="AlphaFoldDB" id="A0A165CLL5"/>
<sequence>MPRPPVAGSSDGSEFARSHCFVGYCIPPLGGAIRRSCVCSTDDRRGFTLSLRYYRDADYRSSHANIDVMRSRNESALYPICFFWSTIVMNVLTADEIISAYLTHIQQHVAFCSRTIEGIQLAAKVNYHERGFTLYDGSQPSCHRWSCPKRTRFFFDDGCLNIAFDSMGIHSRTGVGLLAHE</sequence>
<accession>A0A165CLL5</accession>